<evidence type="ECO:0000256" key="1">
    <source>
        <dbReference type="SAM" id="MobiDB-lite"/>
    </source>
</evidence>
<feature type="compositionally biased region" description="Low complexity" evidence="1">
    <location>
        <begin position="127"/>
        <end position="138"/>
    </location>
</feature>
<organism evidence="3 4">
    <name type="scientific">Nonomuraea montanisoli</name>
    <dbReference type="NCBI Taxonomy" id="2741721"/>
    <lineage>
        <taxon>Bacteria</taxon>
        <taxon>Bacillati</taxon>
        <taxon>Actinomycetota</taxon>
        <taxon>Actinomycetes</taxon>
        <taxon>Streptosporangiales</taxon>
        <taxon>Streptosporangiaceae</taxon>
        <taxon>Nonomuraea</taxon>
    </lineage>
</organism>
<reference evidence="3 4" key="1">
    <citation type="submission" date="2020-06" db="EMBL/GenBank/DDBJ databases">
        <title>Nonomuraea sp. SMC257, a novel actinomycete isolated from soil.</title>
        <authorList>
            <person name="Chanama M."/>
        </authorList>
    </citation>
    <scope>NUCLEOTIDE SEQUENCE [LARGE SCALE GENOMIC DNA]</scope>
    <source>
        <strain evidence="3 4">SMC257</strain>
    </source>
</reference>
<keyword evidence="2" id="KW-0812">Transmembrane</keyword>
<evidence type="ECO:0000256" key="2">
    <source>
        <dbReference type="SAM" id="Phobius"/>
    </source>
</evidence>
<dbReference type="RefSeq" id="WP_175588032.1">
    <property type="nucleotide sequence ID" value="NZ_JABWGN010000002.1"/>
</dbReference>
<evidence type="ECO:0000313" key="3">
    <source>
        <dbReference type="EMBL" id="NUW30546.1"/>
    </source>
</evidence>
<dbReference type="EMBL" id="JABWGN010000002">
    <property type="protein sequence ID" value="NUW30546.1"/>
    <property type="molecule type" value="Genomic_DNA"/>
</dbReference>
<sequence length="146" mass="15595">MGLIYNAIAFLLSLLPALALITGIVLTVRARREHGKAATIGMWGCVVLLLALVLRLVWSMLVAQVVSAGGMETFQVVMVLHGAVDALLTMTGLGLLVWAVVARRPRPGPEAPLPHLPSPHAAAWQAPAWEAPAPHQPHTPYGQEPR</sequence>
<feature type="transmembrane region" description="Helical" evidence="2">
    <location>
        <begin position="40"/>
        <end position="58"/>
    </location>
</feature>
<name>A0A7Y6I305_9ACTN</name>
<evidence type="ECO:0000313" key="4">
    <source>
        <dbReference type="Proteomes" id="UP000586042"/>
    </source>
</evidence>
<proteinExistence type="predicted"/>
<comment type="caution">
    <text evidence="3">The sequence shown here is derived from an EMBL/GenBank/DDBJ whole genome shotgun (WGS) entry which is preliminary data.</text>
</comment>
<feature type="transmembrane region" description="Helical" evidence="2">
    <location>
        <begin position="6"/>
        <end position="28"/>
    </location>
</feature>
<dbReference type="AlphaFoldDB" id="A0A7Y6I305"/>
<accession>A0A7Y6I305</accession>
<keyword evidence="2" id="KW-0472">Membrane</keyword>
<keyword evidence="2" id="KW-1133">Transmembrane helix</keyword>
<gene>
    <name evidence="3" type="ORF">HTZ77_03780</name>
</gene>
<protein>
    <submittedName>
        <fullName evidence="3">Uncharacterized protein</fullName>
    </submittedName>
</protein>
<feature type="region of interest" description="Disordered" evidence="1">
    <location>
        <begin position="127"/>
        <end position="146"/>
    </location>
</feature>
<feature type="transmembrane region" description="Helical" evidence="2">
    <location>
        <begin position="78"/>
        <end position="101"/>
    </location>
</feature>
<dbReference type="Proteomes" id="UP000586042">
    <property type="component" value="Unassembled WGS sequence"/>
</dbReference>
<keyword evidence="4" id="KW-1185">Reference proteome</keyword>